<evidence type="ECO:0000256" key="1">
    <source>
        <dbReference type="SAM" id="SignalP"/>
    </source>
</evidence>
<protein>
    <submittedName>
        <fullName evidence="3">Uncharacterized protein</fullName>
    </submittedName>
</protein>
<gene>
    <name evidence="2" type="ORF">FH5T_06200</name>
    <name evidence="3" type="ORF">SAMN05444285_12511</name>
</gene>
<sequence length="305" mass="34365">MKQVLSLTGIFALALFFSSAISINEAPQDPPKTKKVQKHIKMVKIGDDGKKMEIDTVIEADQVFVWNGDTIGGDKALSWMAEEDFDFDIDFDFDMETDENGNVFILKGDGASKPMRYKFKTNDGDSAKHIMMKIFSDDVSSDIMQWHGKHGNDMFFGAPGSAGPKVIRIDKQKSGNVIDLSDPGIISFEKKDLKDGKEKIVIVREKPNEKNIEVHEEIIMHNSGAAPMIIHEGMPNMTKRIKVITDDEGRIEILEDGKTWTVEESDEDTQIIEKDGKKIIIKKTKKNGEMKVDVEVEENIEEENQ</sequence>
<organism evidence="3 5">
    <name type="scientific">Draconibacterium orientale</name>
    <dbReference type="NCBI Taxonomy" id="1168034"/>
    <lineage>
        <taxon>Bacteria</taxon>
        <taxon>Pseudomonadati</taxon>
        <taxon>Bacteroidota</taxon>
        <taxon>Bacteroidia</taxon>
        <taxon>Marinilabiliales</taxon>
        <taxon>Prolixibacteraceae</taxon>
        <taxon>Draconibacterium</taxon>
    </lineage>
</organism>
<dbReference type="OrthoDB" id="1121223at2"/>
<dbReference type="EMBL" id="CP007451">
    <property type="protein sequence ID" value="AHW61673.1"/>
    <property type="molecule type" value="Genomic_DNA"/>
</dbReference>
<dbReference type="Proteomes" id="UP000023772">
    <property type="component" value="Chromosome"/>
</dbReference>
<evidence type="ECO:0000313" key="2">
    <source>
        <dbReference type="EMBL" id="AHW61673.1"/>
    </source>
</evidence>
<name>X5DFG9_9BACT</name>
<dbReference type="RefSeq" id="WP_038556720.1">
    <property type="nucleotide sequence ID" value="NZ_FOHT01000025.1"/>
</dbReference>
<proteinExistence type="predicted"/>
<feature type="chain" id="PRO_5010514993" evidence="1">
    <location>
        <begin position="23"/>
        <end position="305"/>
    </location>
</feature>
<reference evidence="2 4" key="1">
    <citation type="submission" date="2014-03" db="EMBL/GenBank/DDBJ databases">
        <title>Complete genome sequence of a deeply braunched marine Bacteroidia bacterium Draconibacterium orientale type strain FH5T.</title>
        <authorList>
            <person name="Li X."/>
            <person name="Wang X."/>
            <person name="Xie Z."/>
            <person name="Du Z."/>
            <person name="Chen G."/>
        </authorList>
    </citation>
    <scope>NUCLEOTIDE SEQUENCE [LARGE SCALE GENOMIC DNA]</scope>
    <source>
        <strain evidence="2 4">FH5</strain>
    </source>
</reference>
<accession>X5DFG9</accession>
<feature type="signal peptide" evidence="1">
    <location>
        <begin position="1"/>
        <end position="22"/>
    </location>
</feature>
<dbReference type="Proteomes" id="UP000181981">
    <property type="component" value="Unassembled WGS sequence"/>
</dbReference>
<keyword evidence="1" id="KW-0732">Signal</keyword>
<dbReference type="AlphaFoldDB" id="X5DFG9"/>
<dbReference type="EMBL" id="FOHT01000025">
    <property type="protein sequence ID" value="SET83531.1"/>
    <property type="molecule type" value="Genomic_DNA"/>
</dbReference>
<dbReference type="KEGG" id="dori:FH5T_06200"/>
<dbReference type="HOGENOM" id="CLU_911319_0_0_10"/>
<reference evidence="3 5" key="2">
    <citation type="submission" date="2016-10" db="EMBL/GenBank/DDBJ databases">
        <authorList>
            <person name="de Groot N.N."/>
        </authorList>
    </citation>
    <scope>NUCLEOTIDE SEQUENCE [LARGE SCALE GENOMIC DNA]</scope>
    <source>
        <strain evidence="3 5">DSM 25947</strain>
    </source>
</reference>
<evidence type="ECO:0000313" key="5">
    <source>
        <dbReference type="Proteomes" id="UP000181981"/>
    </source>
</evidence>
<evidence type="ECO:0000313" key="4">
    <source>
        <dbReference type="Proteomes" id="UP000023772"/>
    </source>
</evidence>
<evidence type="ECO:0000313" key="3">
    <source>
        <dbReference type="EMBL" id="SET83531.1"/>
    </source>
</evidence>
<keyword evidence="4" id="KW-1185">Reference proteome</keyword>